<proteinExistence type="inferred from homology"/>
<evidence type="ECO:0000256" key="3">
    <source>
        <dbReference type="SAM" id="MobiDB-lite"/>
    </source>
</evidence>
<dbReference type="GO" id="GO:0051028">
    <property type="term" value="P:mRNA transport"/>
    <property type="evidence" value="ECO:0007669"/>
    <property type="project" value="TreeGrafter"/>
</dbReference>
<feature type="compositionally biased region" description="Acidic residues" evidence="3">
    <location>
        <begin position="181"/>
        <end position="194"/>
    </location>
</feature>
<dbReference type="InterPro" id="IPR029344">
    <property type="entry name" value="SLBP_RNA_bind"/>
</dbReference>
<gene>
    <name evidence="5" type="ORF">CYY_009383</name>
</gene>
<dbReference type="GO" id="GO:0003729">
    <property type="term" value="F:mRNA binding"/>
    <property type="evidence" value="ECO:0007669"/>
    <property type="project" value="InterPro"/>
</dbReference>
<dbReference type="InterPro" id="IPR038294">
    <property type="entry name" value="SLBP_RNA_bind_sf"/>
</dbReference>
<protein>
    <recommendedName>
        <fullName evidence="4">Histone RNA hairpin-binding protein RNA-binding domain-containing protein</fullName>
    </recommendedName>
</protein>
<dbReference type="GO" id="GO:0071204">
    <property type="term" value="C:histone pre-mRNA 3'end processing complex"/>
    <property type="evidence" value="ECO:0007669"/>
    <property type="project" value="TreeGrafter"/>
</dbReference>
<feature type="compositionally biased region" description="Low complexity" evidence="3">
    <location>
        <begin position="30"/>
        <end position="43"/>
    </location>
</feature>
<evidence type="ECO:0000313" key="5">
    <source>
        <dbReference type="EMBL" id="KAF2069302.1"/>
    </source>
</evidence>
<reference evidence="5" key="1">
    <citation type="submission" date="2020-01" db="EMBL/GenBank/DDBJ databases">
        <title>Development of genomics and gene disruption for Polysphondylium violaceum indicates a role for the polyketide synthase stlB in stalk morphogenesis.</title>
        <authorList>
            <person name="Narita B."/>
            <person name="Kawabe Y."/>
            <person name="Kin K."/>
            <person name="Saito T."/>
            <person name="Gibbs R."/>
            <person name="Kuspa A."/>
            <person name="Muzny D."/>
            <person name="Queller D."/>
            <person name="Richards S."/>
            <person name="Strassman J."/>
            <person name="Sucgang R."/>
            <person name="Worley K."/>
            <person name="Schaap P."/>
        </authorList>
    </citation>
    <scope>NUCLEOTIDE SEQUENCE</scope>
    <source>
        <strain evidence="5">QSvi11</strain>
    </source>
</reference>
<dbReference type="GO" id="GO:0071207">
    <property type="term" value="F:histone pre-mRNA stem-loop binding"/>
    <property type="evidence" value="ECO:0007669"/>
    <property type="project" value="TreeGrafter"/>
</dbReference>
<feature type="domain" description="Histone RNA hairpin-binding protein RNA-binding" evidence="4">
    <location>
        <begin position="106"/>
        <end position="173"/>
    </location>
</feature>
<dbReference type="GO" id="GO:0005737">
    <property type="term" value="C:cytoplasm"/>
    <property type="evidence" value="ECO:0007669"/>
    <property type="project" value="TreeGrafter"/>
</dbReference>
<feature type="compositionally biased region" description="Basic and acidic residues" evidence="3">
    <location>
        <begin position="169"/>
        <end position="180"/>
    </location>
</feature>
<dbReference type="PANTHER" id="PTHR17408">
    <property type="entry name" value="HISTONE RNA HAIRPIN-BINDING PROTEIN"/>
    <property type="match status" value="1"/>
</dbReference>
<name>A0A8J4V0J5_9MYCE</name>
<sequence>MTENKTTTSTSTLGIYKDVGITNEYQSYRNSNNSNNIKSSGGNVYRNNTGYSRDRYSKPYDRNSHNNNHNNNNNNNKSNHSSSHENKRECTLKSLPNILKIQNESDPVKLKARQKQIDYGKNTIGYDNYTSQVPKHTRAKEHPKTPDRNQKCSRRSWLGQIKKWRRELHKYDPNGGKDDENFSDQDDDDDDDDERDRKHKKSTSSMNNNDDDKSVNNLEISIESKVIGNSNVEEINQKQQEQEEIEEIEEFDPEENQDLLNLLLQNSSTSSTVSTPPN</sequence>
<evidence type="ECO:0000259" key="4">
    <source>
        <dbReference type="Pfam" id="PF15247"/>
    </source>
</evidence>
<feature type="region of interest" description="Disordered" evidence="3">
    <location>
        <begin position="27"/>
        <end position="88"/>
    </location>
</feature>
<feature type="compositionally biased region" description="Low complexity" evidence="3">
    <location>
        <begin position="65"/>
        <end position="81"/>
    </location>
</feature>
<evidence type="ECO:0000256" key="2">
    <source>
        <dbReference type="ARBA" id="ARBA00022884"/>
    </source>
</evidence>
<evidence type="ECO:0000313" key="6">
    <source>
        <dbReference type="Proteomes" id="UP000695562"/>
    </source>
</evidence>
<feature type="region of interest" description="Disordered" evidence="3">
    <location>
        <begin position="122"/>
        <end position="245"/>
    </location>
</feature>
<keyword evidence="6" id="KW-1185">Reference proteome</keyword>
<dbReference type="PANTHER" id="PTHR17408:SF9">
    <property type="entry name" value="HISTONE RNA HAIRPIN-BINDING PROTEIN"/>
    <property type="match status" value="1"/>
</dbReference>
<comment type="similarity">
    <text evidence="1">Belongs to the SLBP family.</text>
</comment>
<comment type="caution">
    <text evidence="5">The sequence shown here is derived from an EMBL/GenBank/DDBJ whole genome shotgun (WGS) entry which is preliminary data.</text>
</comment>
<dbReference type="AlphaFoldDB" id="A0A8J4V0J5"/>
<dbReference type="Pfam" id="PF15247">
    <property type="entry name" value="SLBP_RNA_bind"/>
    <property type="match status" value="1"/>
</dbReference>
<keyword evidence="2" id="KW-0694">RNA-binding</keyword>
<dbReference type="GO" id="GO:0006398">
    <property type="term" value="P:mRNA 3'-end processing by stem-loop binding and cleavage"/>
    <property type="evidence" value="ECO:0007669"/>
    <property type="project" value="TreeGrafter"/>
</dbReference>
<dbReference type="EMBL" id="AJWJ01000694">
    <property type="protein sequence ID" value="KAF2069302.1"/>
    <property type="molecule type" value="Genomic_DNA"/>
</dbReference>
<accession>A0A8J4V0J5</accession>
<dbReference type="Proteomes" id="UP000695562">
    <property type="component" value="Unassembled WGS sequence"/>
</dbReference>
<dbReference type="OrthoDB" id="265795at2759"/>
<feature type="compositionally biased region" description="Basic and acidic residues" evidence="3">
    <location>
        <begin position="52"/>
        <end position="64"/>
    </location>
</feature>
<evidence type="ECO:0000256" key="1">
    <source>
        <dbReference type="ARBA" id="ARBA00006151"/>
    </source>
</evidence>
<organism evidence="5 6">
    <name type="scientific">Polysphondylium violaceum</name>
    <dbReference type="NCBI Taxonomy" id="133409"/>
    <lineage>
        <taxon>Eukaryota</taxon>
        <taxon>Amoebozoa</taxon>
        <taxon>Evosea</taxon>
        <taxon>Eumycetozoa</taxon>
        <taxon>Dictyostelia</taxon>
        <taxon>Dictyosteliales</taxon>
        <taxon>Dictyosteliaceae</taxon>
        <taxon>Polysphondylium</taxon>
    </lineage>
</organism>
<dbReference type="Gene3D" id="1.10.8.1120">
    <property type="entry name" value="Histone RNA hairpin-binding protein RNA-binding domain"/>
    <property type="match status" value="1"/>
</dbReference>
<dbReference type="InterPro" id="IPR026502">
    <property type="entry name" value="SLBP1/SLBP2"/>
</dbReference>
<dbReference type="FunFam" id="1.10.8.1120:FF:000001">
    <property type="entry name" value="Histone RNA hairpin-binding protein-like"/>
    <property type="match status" value="1"/>
</dbReference>
<feature type="compositionally biased region" description="Basic and acidic residues" evidence="3">
    <location>
        <begin position="140"/>
        <end position="150"/>
    </location>
</feature>